<keyword evidence="1" id="KW-0732">Signal</keyword>
<dbReference type="AlphaFoldDB" id="A0A0B1SKI5"/>
<name>A0A0B1SKI5_OESDE</name>
<evidence type="ECO:0000256" key="1">
    <source>
        <dbReference type="SAM" id="SignalP"/>
    </source>
</evidence>
<evidence type="ECO:0000313" key="3">
    <source>
        <dbReference type="Proteomes" id="UP000053660"/>
    </source>
</evidence>
<reference evidence="2 3" key="1">
    <citation type="submission" date="2014-03" db="EMBL/GenBank/DDBJ databases">
        <title>Draft genome of the hookworm Oesophagostomum dentatum.</title>
        <authorList>
            <person name="Mitreva M."/>
        </authorList>
    </citation>
    <scope>NUCLEOTIDE SEQUENCE [LARGE SCALE GENOMIC DNA]</scope>
    <source>
        <strain evidence="2 3">OD-Hann</strain>
    </source>
</reference>
<gene>
    <name evidence="2" type="ORF">OESDEN_14416</name>
</gene>
<protein>
    <submittedName>
        <fullName evidence="2">Uncharacterized protein</fullName>
    </submittedName>
</protein>
<proteinExistence type="predicted"/>
<organism evidence="2 3">
    <name type="scientific">Oesophagostomum dentatum</name>
    <name type="common">Nodular worm</name>
    <dbReference type="NCBI Taxonomy" id="61180"/>
    <lineage>
        <taxon>Eukaryota</taxon>
        <taxon>Metazoa</taxon>
        <taxon>Ecdysozoa</taxon>
        <taxon>Nematoda</taxon>
        <taxon>Chromadorea</taxon>
        <taxon>Rhabditida</taxon>
        <taxon>Rhabditina</taxon>
        <taxon>Rhabditomorpha</taxon>
        <taxon>Strongyloidea</taxon>
        <taxon>Strongylidae</taxon>
        <taxon>Oesophagostomum</taxon>
    </lineage>
</organism>
<feature type="signal peptide" evidence="1">
    <location>
        <begin position="1"/>
        <end position="25"/>
    </location>
</feature>
<dbReference type="EMBL" id="KN562359">
    <property type="protein sequence ID" value="KHJ85848.1"/>
    <property type="molecule type" value="Genomic_DNA"/>
</dbReference>
<keyword evidence="3" id="KW-1185">Reference proteome</keyword>
<sequence length="108" mass="12179">MCNGWTAPQSVRFLAILVLHDPYLAQQNHFPRVIRPSGRGAKNAGQQCYQRIILFIGCRGVVLDQRQSSNDIRDVALQVVIDISNGEQSIRASEHSYMLIENTHTEDT</sequence>
<feature type="chain" id="PRO_5002082531" evidence="1">
    <location>
        <begin position="26"/>
        <end position="108"/>
    </location>
</feature>
<dbReference type="Proteomes" id="UP000053660">
    <property type="component" value="Unassembled WGS sequence"/>
</dbReference>
<accession>A0A0B1SKI5</accession>
<evidence type="ECO:0000313" key="2">
    <source>
        <dbReference type="EMBL" id="KHJ85848.1"/>
    </source>
</evidence>